<protein>
    <submittedName>
        <fullName evidence="1">Transposable element</fullName>
    </submittedName>
</protein>
<proteinExistence type="predicted"/>
<name>A0A7T8GT82_CALRO</name>
<dbReference type="AlphaFoldDB" id="A0A7T8GT82"/>
<keyword evidence="2" id="KW-1185">Reference proteome</keyword>
<accession>A0A7T8GT82</accession>
<evidence type="ECO:0000313" key="2">
    <source>
        <dbReference type="Proteomes" id="UP000595437"/>
    </source>
</evidence>
<dbReference type="Proteomes" id="UP000595437">
    <property type="component" value="Chromosome 12"/>
</dbReference>
<evidence type="ECO:0000313" key="1">
    <source>
        <dbReference type="EMBL" id="QQP37337.1"/>
    </source>
</evidence>
<dbReference type="EMBL" id="CP045901">
    <property type="protein sequence ID" value="QQP37337.1"/>
    <property type="molecule type" value="Genomic_DNA"/>
</dbReference>
<reference evidence="2" key="1">
    <citation type="submission" date="2021-01" db="EMBL/GenBank/DDBJ databases">
        <title>Caligus Genome Assembly.</title>
        <authorList>
            <person name="Gallardo-Escarate C."/>
        </authorList>
    </citation>
    <scope>NUCLEOTIDE SEQUENCE [LARGE SCALE GENOMIC DNA]</scope>
</reference>
<gene>
    <name evidence="1" type="ORF">FKW44_017569</name>
</gene>
<dbReference type="InterPro" id="IPR036397">
    <property type="entry name" value="RNaseH_sf"/>
</dbReference>
<dbReference type="Gene3D" id="3.30.420.10">
    <property type="entry name" value="Ribonuclease H-like superfamily/Ribonuclease H"/>
    <property type="match status" value="1"/>
</dbReference>
<dbReference type="GO" id="GO:0003676">
    <property type="term" value="F:nucleic acid binding"/>
    <property type="evidence" value="ECO:0007669"/>
    <property type="project" value="InterPro"/>
</dbReference>
<organism evidence="1 2">
    <name type="scientific">Caligus rogercresseyi</name>
    <name type="common">Sea louse</name>
    <dbReference type="NCBI Taxonomy" id="217165"/>
    <lineage>
        <taxon>Eukaryota</taxon>
        <taxon>Metazoa</taxon>
        <taxon>Ecdysozoa</taxon>
        <taxon>Arthropoda</taxon>
        <taxon>Crustacea</taxon>
        <taxon>Multicrustacea</taxon>
        <taxon>Hexanauplia</taxon>
        <taxon>Copepoda</taxon>
        <taxon>Siphonostomatoida</taxon>
        <taxon>Caligidae</taxon>
        <taxon>Caligus</taxon>
    </lineage>
</organism>
<sequence>MCLKVIPWIRKDAGIRPNVVQQDGAPPHTFKVSQAFLDEKLSFWANNTWPSQSPDN</sequence>